<protein>
    <submittedName>
        <fullName evidence="2">Uncharacterized protein</fullName>
    </submittedName>
</protein>
<gene>
    <name evidence="2" type="ORF">HCUR_00094</name>
</gene>
<accession>A0A2S5RHT4</accession>
<reference evidence="2 3" key="1">
    <citation type="submission" date="2017-11" db="EMBL/GenBank/DDBJ databases">
        <title>Comparative genomic analysis of Holospora spp., intranuclear symbionts of paramecia.</title>
        <authorList>
            <person name="Garushyants S.K."/>
            <person name="Beliavskaya A."/>
            <person name="Malko D.B."/>
            <person name="Logacheva M.D."/>
            <person name="Rautian M.S."/>
            <person name="Gelfand M.S."/>
        </authorList>
    </citation>
    <scope>NUCLEOTIDE SEQUENCE [LARGE SCALE GENOMIC DNA]</scope>
    <source>
        <strain evidence="3">02AZ16</strain>
    </source>
</reference>
<dbReference type="EMBL" id="PHHC01000014">
    <property type="protein sequence ID" value="PPE06881.1"/>
    <property type="molecule type" value="Genomic_DNA"/>
</dbReference>
<evidence type="ECO:0000256" key="1">
    <source>
        <dbReference type="SAM" id="MobiDB-lite"/>
    </source>
</evidence>
<dbReference type="AlphaFoldDB" id="A0A2S5RHT4"/>
<proteinExistence type="predicted"/>
<organism evidence="2 3">
    <name type="scientific">Holospora curviuscula</name>
    <dbReference type="NCBI Taxonomy" id="1082868"/>
    <lineage>
        <taxon>Bacteria</taxon>
        <taxon>Pseudomonadati</taxon>
        <taxon>Pseudomonadota</taxon>
        <taxon>Alphaproteobacteria</taxon>
        <taxon>Holosporales</taxon>
        <taxon>Holosporaceae</taxon>
        <taxon>Holospora</taxon>
    </lineage>
</organism>
<comment type="caution">
    <text evidence="2">The sequence shown here is derived from an EMBL/GenBank/DDBJ whole genome shotgun (WGS) entry which is preliminary data.</text>
</comment>
<feature type="region of interest" description="Disordered" evidence="1">
    <location>
        <begin position="169"/>
        <end position="191"/>
    </location>
</feature>
<keyword evidence="3" id="KW-1185">Reference proteome</keyword>
<evidence type="ECO:0000313" key="3">
    <source>
        <dbReference type="Proteomes" id="UP000239425"/>
    </source>
</evidence>
<sequence>MNFQVYYGILQAGLDQIKVSLDITEAFLHTPTGQDILQKVDLLIRSTIQTLKELHTIFCDEMMPESGSIARGRTMRAAEKMNFEDNFNHMQERIDERSDTFLRQRQQIEEITRLCDSNYQKYVQYFQQWITEEDFKSRVALEAATRRATELKQEELEKVEAVKQEELEKVKEVKKEESESEQKSPSEKSFSEFKQKSFQLDQFLDGQNQQVHAFLGMLTKERARNFAGFQNITNYMLGDDSADNNYVPDVINSAYPEVLPFLTALRNNKNIAIQVVNFIKSKAESEI</sequence>
<dbReference type="Proteomes" id="UP000239425">
    <property type="component" value="Unassembled WGS sequence"/>
</dbReference>
<dbReference type="RefSeq" id="WP_104206284.1">
    <property type="nucleotide sequence ID" value="NZ_PHHC01000014.1"/>
</dbReference>
<name>A0A2S5RHT4_9PROT</name>
<evidence type="ECO:0000313" key="2">
    <source>
        <dbReference type="EMBL" id="PPE06881.1"/>
    </source>
</evidence>